<organism evidence="4 5">
    <name type="scientific">Chitinophaga pollutisoli</name>
    <dbReference type="NCBI Taxonomy" id="3133966"/>
    <lineage>
        <taxon>Bacteria</taxon>
        <taxon>Pseudomonadati</taxon>
        <taxon>Bacteroidota</taxon>
        <taxon>Chitinophagia</taxon>
        <taxon>Chitinophagales</taxon>
        <taxon>Chitinophagaceae</taxon>
        <taxon>Chitinophaga</taxon>
    </lineage>
</organism>
<dbReference type="Gene3D" id="3.40.50.150">
    <property type="entry name" value="Vaccinia Virus protein VP39"/>
    <property type="match status" value="1"/>
</dbReference>
<dbReference type="PIRSF" id="PIRSF018005">
    <property type="entry name" value="UCP018005"/>
    <property type="match status" value="1"/>
</dbReference>
<evidence type="ECO:0000313" key="4">
    <source>
        <dbReference type="EMBL" id="WZN40292.1"/>
    </source>
</evidence>
<dbReference type="PANTHER" id="PTHR43397:SF1">
    <property type="entry name" value="ERGOTHIONEINE BIOSYNTHESIS PROTEIN 1"/>
    <property type="match status" value="1"/>
</dbReference>
<proteinExistence type="predicted"/>
<dbReference type="RefSeq" id="WP_341835215.1">
    <property type="nucleotide sequence ID" value="NZ_CP149822.1"/>
</dbReference>
<evidence type="ECO:0000256" key="1">
    <source>
        <dbReference type="ARBA" id="ARBA00022603"/>
    </source>
</evidence>
<evidence type="ECO:0000259" key="3">
    <source>
        <dbReference type="Pfam" id="PF10017"/>
    </source>
</evidence>
<keyword evidence="2 4" id="KW-0808">Transferase</keyword>
<keyword evidence="1 4" id="KW-0489">Methyltransferase</keyword>
<dbReference type="GO" id="GO:0052706">
    <property type="term" value="F:L-histidine N(alpha)-methyltransferase activity"/>
    <property type="evidence" value="ECO:0007669"/>
    <property type="project" value="UniProtKB-EC"/>
</dbReference>
<evidence type="ECO:0000313" key="5">
    <source>
        <dbReference type="Proteomes" id="UP001485459"/>
    </source>
</evidence>
<accession>A0ABZ2YKL4</accession>
<dbReference type="InterPro" id="IPR017804">
    <property type="entry name" value="MeTrfase_EgtD-like"/>
</dbReference>
<keyword evidence="5" id="KW-1185">Reference proteome</keyword>
<reference evidence="5" key="1">
    <citation type="submission" date="2024-03" db="EMBL/GenBank/DDBJ databases">
        <title>Chitinophaga horti sp. nov., isolated from garden soil.</title>
        <authorList>
            <person name="Lee D.S."/>
            <person name="Han D.M."/>
            <person name="Baek J.H."/>
            <person name="Choi D.G."/>
            <person name="Jeon J.H."/>
            <person name="Jeon C.O."/>
        </authorList>
    </citation>
    <scope>NUCLEOTIDE SEQUENCE [LARGE SCALE GENOMIC DNA]</scope>
    <source>
        <strain evidence="5">GPA1</strain>
    </source>
</reference>
<dbReference type="SUPFAM" id="SSF53335">
    <property type="entry name" value="S-adenosyl-L-methionine-dependent methyltransferases"/>
    <property type="match status" value="1"/>
</dbReference>
<dbReference type="InterPro" id="IPR051128">
    <property type="entry name" value="EgtD_Methyltrsf_superfamily"/>
</dbReference>
<dbReference type="Proteomes" id="UP001485459">
    <property type="component" value="Chromosome"/>
</dbReference>
<gene>
    <name evidence="4" type="primary">egtD</name>
    <name evidence="4" type="ORF">WJU16_20205</name>
</gene>
<dbReference type="InterPro" id="IPR019257">
    <property type="entry name" value="MeTrfase_dom"/>
</dbReference>
<dbReference type="GO" id="GO:0032259">
    <property type="term" value="P:methylation"/>
    <property type="evidence" value="ECO:0007669"/>
    <property type="project" value="UniProtKB-KW"/>
</dbReference>
<protein>
    <submittedName>
        <fullName evidence="4">L-histidine N(Alpha)-methyltransferase</fullName>
        <ecNumber evidence="4">2.1.1.44</ecNumber>
    </submittedName>
</protein>
<dbReference type="Pfam" id="PF10017">
    <property type="entry name" value="Methyltransf_33"/>
    <property type="match status" value="1"/>
</dbReference>
<dbReference type="PANTHER" id="PTHR43397">
    <property type="entry name" value="ERGOTHIONEINE BIOSYNTHESIS PROTEIN 1"/>
    <property type="match status" value="1"/>
</dbReference>
<dbReference type="NCBIfam" id="TIGR03438">
    <property type="entry name" value="egtD_ergothio"/>
    <property type="match status" value="1"/>
</dbReference>
<dbReference type="InterPro" id="IPR029063">
    <property type="entry name" value="SAM-dependent_MTases_sf"/>
</dbReference>
<feature type="domain" description="Histidine-specific methyltransferase SAM-dependent" evidence="3">
    <location>
        <begin position="21"/>
        <end position="325"/>
    </location>
</feature>
<dbReference type="EC" id="2.1.1.44" evidence="4"/>
<evidence type="ECO:0000256" key="2">
    <source>
        <dbReference type="ARBA" id="ARBA00022679"/>
    </source>
</evidence>
<name>A0ABZ2YKL4_9BACT</name>
<dbReference type="InterPro" id="IPR035094">
    <property type="entry name" value="EgtD"/>
</dbReference>
<dbReference type="EMBL" id="CP149822">
    <property type="protein sequence ID" value="WZN40292.1"/>
    <property type="molecule type" value="Genomic_DNA"/>
</dbReference>
<sequence>MRSVTATLAAPVSKARQAFLRDVLEGLQSQPKRLQSKYFYDAAGDALFQQIMHCPEYYLTRCEMEILETQSAAIVSAIRAVASQADLVELGAGDASKSIHLLREWMRAGIGNRYYPIDISGNIIRHLQDTLPEQIPGLDVQGLNGEYMEMLARSGQTPGRARVVMFMGSSIGNFTPEEAMGFLSEVRRQLRPGDFLLIGFDLQKNPRLILDAYNDRQGFTRDFNLNLLTRINRELDADFQRHHFLHYPTYDPSTGACKSFLVSLRDQAVHIGGSIIRFRKDEPIYMEISQKYTPDGIREMASSCGFAPVKNFTDDKNWFVDALWQAR</sequence>